<dbReference type="PANTHER" id="PTHR13817">
    <property type="entry name" value="TITIN"/>
    <property type="match status" value="1"/>
</dbReference>
<gene>
    <name evidence="10" type="ORF">QNI22_33850</name>
</gene>
<feature type="signal peptide" evidence="8">
    <location>
        <begin position="1"/>
        <end position="22"/>
    </location>
</feature>
<dbReference type="Gene3D" id="2.160.20.10">
    <property type="entry name" value="Single-stranded right-handed beta-helix, Pectin lyase-like"/>
    <property type="match status" value="1"/>
</dbReference>
<evidence type="ECO:0000259" key="9">
    <source>
        <dbReference type="PROSITE" id="PS50853"/>
    </source>
</evidence>
<feature type="chain" id="PRO_5042008512" evidence="8">
    <location>
        <begin position="23"/>
        <end position="1004"/>
    </location>
</feature>
<dbReference type="InterPro" id="IPR059226">
    <property type="entry name" value="Choice_anch_Q_dom"/>
</dbReference>
<dbReference type="InterPro" id="IPR039448">
    <property type="entry name" value="Beta_helix"/>
</dbReference>
<keyword evidence="4" id="KW-0119">Carbohydrate metabolism</keyword>
<dbReference type="PANTHER" id="PTHR13817:SF73">
    <property type="entry name" value="FIBRONECTIN TYPE-III DOMAIN-CONTAINING PROTEIN"/>
    <property type="match status" value="1"/>
</dbReference>
<feature type="domain" description="Fibronectin type-III" evidence="9">
    <location>
        <begin position="450"/>
        <end position="535"/>
    </location>
</feature>
<protein>
    <submittedName>
        <fullName evidence="10">Fibronectin type III domain-containing protein</fullName>
    </submittedName>
</protein>
<accession>A0AAE3RC81</accession>
<keyword evidence="2" id="KW-0677">Repeat</keyword>
<keyword evidence="6" id="KW-0624">Polysaccharide degradation</keyword>
<keyword evidence="11" id="KW-1185">Reference proteome</keyword>
<dbReference type="GO" id="GO:0000272">
    <property type="term" value="P:polysaccharide catabolic process"/>
    <property type="evidence" value="ECO:0007669"/>
    <property type="project" value="UniProtKB-KW"/>
</dbReference>
<evidence type="ECO:0000313" key="10">
    <source>
        <dbReference type="EMBL" id="MDJ1505690.1"/>
    </source>
</evidence>
<keyword evidence="5" id="KW-0326">Glycosidase</keyword>
<reference evidence="10" key="1">
    <citation type="submission" date="2023-05" db="EMBL/GenBank/DDBJ databases">
        <authorList>
            <person name="Zhang X."/>
        </authorList>
    </citation>
    <scope>NUCLEOTIDE SEQUENCE</scope>
    <source>
        <strain evidence="10">BD1B2-1</strain>
    </source>
</reference>
<dbReference type="InterPro" id="IPR006626">
    <property type="entry name" value="PbH1"/>
</dbReference>
<dbReference type="Gene3D" id="2.60.40.10">
    <property type="entry name" value="Immunoglobulins"/>
    <property type="match status" value="3"/>
</dbReference>
<dbReference type="InterPro" id="IPR036116">
    <property type="entry name" value="FN3_sf"/>
</dbReference>
<dbReference type="NCBIfam" id="TIGR03804">
    <property type="entry name" value="para_beta_helix"/>
    <property type="match status" value="1"/>
</dbReference>
<evidence type="ECO:0000256" key="4">
    <source>
        <dbReference type="ARBA" id="ARBA00023277"/>
    </source>
</evidence>
<evidence type="ECO:0000256" key="7">
    <source>
        <dbReference type="SAM" id="MobiDB-lite"/>
    </source>
</evidence>
<dbReference type="InterPro" id="IPR050964">
    <property type="entry name" value="Striated_Muscle_Regulatory"/>
</dbReference>
<dbReference type="EMBL" id="JASJOU010000017">
    <property type="protein sequence ID" value="MDJ1505690.1"/>
    <property type="molecule type" value="Genomic_DNA"/>
</dbReference>
<dbReference type="CDD" id="cd00063">
    <property type="entry name" value="FN3"/>
    <property type="match status" value="3"/>
</dbReference>
<evidence type="ECO:0000256" key="2">
    <source>
        <dbReference type="ARBA" id="ARBA00022737"/>
    </source>
</evidence>
<dbReference type="InterPro" id="IPR003961">
    <property type="entry name" value="FN3_dom"/>
</dbReference>
<organism evidence="10 11">
    <name type="scientific">Xanthocytophaga agilis</name>
    <dbReference type="NCBI Taxonomy" id="3048010"/>
    <lineage>
        <taxon>Bacteria</taxon>
        <taxon>Pseudomonadati</taxon>
        <taxon>Bacteroidota</taxon>
        <taxon>Cytophagia</taxon>
        <taxon>Cytophagales</taxon>
        <taxon>Rhodocytophagaceae</taxon>
        <taxon>Xanthocytophaga</taxon>
    </lineage>
</organism>
<dbReference type="NCBIfam" id="TIGR04183">
    <property type="entry name" value="Por_Secre_tail"/>
    <property type="match status" value="1"/>
</dbReference>
<evidence type="ECO:0000256" key="1">
    <source>
        <dbReference type="ARBA" id="ARBA00022729"/>
    </source>
</evidence>
<sequence>MKTLLTTLSLFLLGLASSLATSYYVRTDGNDSNTGTSNSASGAFRTITKACAIAQPGDVVNINDGIYVEGEIGVNNKNGSKTNVLTIRAINKHKAIIQSISGGSVISISNCTGIVVDGLEVTFQNPSNSYYFGILADNSAWVTIKNCFVHDIGSTGIQVNNGEYYIVENNIVRDNAKNTGNPNGSGISVYHPKYTSSYVAGDWGIIIRNNICFENICIYPLQGYSTPVDGNGIILDDFENEQGGGQTGGYTHPSLVENNLSFNNGGRGIHIYHSDNITVRNNTLYHNNTELSKYYAFGWNGDLNMDVSAGSKVYNNIVVMNNSNARGYAFLVPSDADVHNNLIIGPAGKMVNGAPQEGILPSDNQVQQLNNQSYVRFVNATTSFGSINTVNPQFSNYFGLASGSPAINAGTTSNAASVDLEYKSRPIGSGIDIGAFESGASTTDTQAPSTPTNLSASAITTTSFTLAWTASTDNVGVSSYEIFRNGTSIGTSTTTSFSVTGLTANTTYSMTVKAKDAANNVSAASTALSVKTATASDTQLPSTPTNLASPSKTQTSVNLTWTASTDNVGVTGYNIYRGTTLAGSSTTNSFTVTGLTANTAYSFTVRAKDAAGNLSAASSALSVTTLPSSDTQAPSVPTNLAASAITTTSFTLAWTASTDNVGVSSYEIFRNGTSIGTSTTTSFSVTGLTANTTYSMTVKAKDAANNVSAASTALSVKTSTTSTAGTGLKGEFFTQFGYGVSPARTAIAGKTPLFSFTATNIDYPSGATTSNSANWNVWLGSDGSGAPSEAIESSTLRLSGYIQIKAEHDIQSGNSTIEVDFAVSSQGFMALTVNNTQVLINEENWSFGTRSARVSFPSAGYYSIELLHSTGFDASGVELYSSIAGTSNPGHGSGLATYIIPKTVLFPQSPGARISAETPVVNTELSIYPNPVSYNQSVLLLSDRFKDKKTQIYVQDMTGRTFLQQTHIFGENSLPLSLRSLPAGLYVILITDGKNTQQGKLVIY</sequence>
<dbReference type="SUPFAM" id="SSF49265">
    <property type="entry name" value="Fibronectin type III"/>
    <property type="match status" value="2"/>
</dbReference>
<dbReference type="NCBIfam" id="NF041518">
    <property type="entry name" value="choice_anch_Q"/>
    <property type="match status" value="1"/>
</dbReference>
<dbReference type="InterPro" id="IPR012334">
    <property type="entry name" value="Pectin_lyas_fold"/>
</dbReference>
<dbReference type="SMART" id="SM00060">
    <property type="entry name" value="FN3"/>
    <property type="match status" value="3"/>
</dbReference>
<dbReference type="InterPro" id="IPR011050">
    <property type="entry name" value="Pectin_lyase_fold/virulence"/>
</dbReference>
<evidence type="ECO:0000256" key="6">
    <source>
        <dbReference type="ARBA" id="ARBA00023326"/>
    </source>
</evidence>
<dbReference type="GO" id="GO:0016798">
    <property type="term" value="F:hydrolase activity, acting on glycosyl bonds"/>
    <property type="evidence" value="ECO:0007669"/>
    <property type="project" value="UniProtKB-KW"/>
</dbReference>
<dbReference type="SUPFAM" id="SSF51126">
    <property type="entry name" value="Pectin lyase-like"/>
    <property type="match status" value="1"/>
</dbReference>
<dbReference type="Pfam" id="PF13229">
    <property type="entry name" value="Beta_helix"/>
    <property type="match status" value="1"/>
</dbReference>
<dbReference type="InterPro" id="IPR013783">
    <property type="entry name" value="Ig-like_fold"/>
</dbReference>
<dbReference type="PROSITE" id="PS50853">
    <property type="entry name" value="FN3"/>
    <property type="match status" value="3"/>
</dbReference>
<dbReference type="Proteomes" id="UP001232063">
    <property type="component" value="Unassembled WGS sequence"/>
</dbReference>
<dbReference type="Pfam" id="PF00041">
    <property type="entry name" value="fn3"/>
    <property type="match status" value="3"/>
</dbReference>
<dbReference type="SMART" id="SM00710">
    <property type="entry name" value="PbH1"/>
    <property type="match status" value="5"/>
</dbReference>
<evidence type="ECO:0000256" key="5">
    <source>
        <dbReference type="ARBA" id="ARBA00023295"/>
    </source>
</evidence>
<dbReference type="Pfam" id="PF18962">
    <property type="entry name" value="Por_Secre_tail"/>
    <property type="match status" value="1"/>
</dbReference>
<comment type="caution">
    <text evidence="10">The sequence shown here is derived from an EMBL/GenBank/DDBJ whole genome shotgun (WGS) entry which is preliminary data.</text>
</comment>
<evidence type="ECO:0000256" key="8">
    <source>
        <dbReference type="SAM" id="SignalP"/>
    </source>
</evidence>
<keyword evidence="1 8" id="KW-0732">Signal</keyword>
<evidence type="ECO:0000256" key="3">
    <source>
        <dbReference type="ARBA" id="ARBA00022801"/>
    </source>
</evidence>
<dbReference type="InterPro" id="IPR022441">
    <property type="entry name" value="Para_beta_helix_rpt-2"/>
</dbReference>
<dbReference type="RefSeq" id="WP_314517976.1">
    <property type="nucleotide sequence ID" value="NZ_JASJOU010000017.1"/>
</dbReference>
<feature type="domain" description="Fibronectin type-III" evidence="9">
    <location>
        <begin position="543"/>
        <end position="628"/>
    </location>
</feature>
<dbReference type="FunFam" id="2.60.40.10:FF:001114">
    <property type="entry name" value="Chitinase A1"/>
    <property type="match status" value="3"/>
</dbReference>
<feature type="domain" description="Fibronectin type-III" evidence="9">
    <location>
        <begin position="636"/>
        <end position="721"/>
    </location>
</feature>
<proteinExistence type="predicted"/>
<feature type="region of interest" description="Disordered" evidence="7">
    <location>
        <begin position="533"/>
        <end position="552"/>
    </location>
</feature>
<name>A0AAE3RC81_9BACT</name>
<keyword evidence="3" id="KW-0378">Hydrolase</keyword>
<evidence type="ECO:0000313" key="11">
    <source>
        <dbReference type="Proteomes" id="UP001232063"/>
    </source>
</evidence>
<dbReference type="InterPro" id="IPR026444">
    <property type="entry name" value="Secre_tail"/>
</dbReference>
<dbReference type="AlphaFoldDB" id="A0AAE3RC81"/>